<sequence>MVGIVLVSHSPRIAGGTMDLVRQMVGDKVPIEIAAGTADGRLGTDADLIGEKIRKVYGGDGVLVMVDLGSAVLSTEFAIENLEEPLASATVIADAPFVEGTVAAAIESSFGKSLAEVRAAAEGVKAYSKLG</sequence>
<dbReference type="Pfam" id="PF03610">
    <property type="entry name" value="EIIA-man"/>
    <property type="match status" value="1"/>
</dbReference>
<dbReference type="Gene3D" id="3.40.50.510">
    <property type="entry name" value="Phosphotransferase system, mannose-type IIA component"/>
    <property type="match status" value="1"/>
</dbReference>
<keyword evidence="7" id="KW-0418">Kinase</keyword>
<dbReference type="PANTHER" id="PTHR38594:SF1">
    <property type="entry name" value="PEP-DEPENDENT DIHYDROXYACETONE KINASE, PHOSPHORYL DONOR SUBUNIT DHAM"/>
    <property type="match status" value="1"/>
</dbReference>
<accession>A0A8A0RHU9</accession>
<name>A0A8A0RHU9_9FIRM</name>
<dbReference type="NCBIfam" id="TIGR02364">
    <property type="entry name" value="dha_pts"/>
    <property type="match status" value="1"/>
</dbReference>
<evidence type="ECO:0000259" key="6">
    <source>
        <dbReference type="PROSITE" id="PS51096"/>
    </source>
</evidence>
<dbReference type="RefSeq" id="WP_206708027.1">
    <property type="nucleotide sequence ID" value="NZ_CP059066.1"/>
</dbReference>
<evidence type="ECO:0000256" key="3">
    <source>
        <dbReference type="ARBA" id="ARBA00012095"/>
    </source>
</evidence>
<evidence type="ECO:0000256" key="5">
    <source>
        <dbReference type="ARBA" id="ARBA00046577"/>
    </source>
</evidence>
<dbReference type="InterPro" id="IPR012844">
    <property type="entry name" value="DhaM_N"/>
</dbReference>
<comment type="function">
    <text evidence="2">Component of the dihydroxyacetone kinase complex, which is responsible for the phosphoenolpyruvate (PEP)-dependent phosphorylation of dihydroxyacetone. DhaM serves as the phosphoryl donor. Is phosphorylated by phosphoenolpyruvate in an EI- and HPr-dependent reaction, and a phosphorelay system on histidine residues finally leads to phosphoryl transfer to DhaL and dihydroxyacetone.</text>
</comment>
<reference evidence="7" key="1">
    <citation type="submission" date="2020-07" db="EMBL/GenBank/DDBJ databases">
        <title>Koleobacter methoxysyntrophicus gen. nov., sp. nov., a novel anaerobic bacterium isolated from deep subsurface oil field and proposal of Koleobacterales ord. nov. in the phylum Firmicutes.</title>
        <authorList>
            <person name="Sakamoto S."/>
            <person name="Tamaki H."/>
        </authorList>
    </citation>
    <scope>NUCLEOTIDE SEQUENCE</scope>
    <source>
        <strain evidence="7">NRmbB1</strain>
    </source>
</reference>
<comment type="subunit">
    <text evidence="5">Homodimer. The dihydroxyacetone kinase complex is composed of a homodimer of DhaM, a homodimer of DhaK and the subunit DhaL.</text>
</comment>
<gene>
    <name evidence="7" type="primary">dhaM-2</name>
    <name evidence="7" type="ORF">H0A61_00089</name>
</gene>
<keyword evidence="4 7" id="KW-0808">Transferase</keyword>
<dbReference type="PROSITE" id="PS51096">
    <property type="entry name" value="PTS_EIIA_TYPE_4"/>
    <property type="match status" value="1"/>
</dbReference>
<dbReference type="EMBL" id="CP059066">
    <property type="protein sequence ID" value="QSQ07773.1"/>
    <property type="molecule type" value="Genomic_DNA"/>
</dbReference>
<dbReference type="InterPro" id="IPR004701">
    <property type="entry name" value="PTS_EIIA_man-typ"/>
</dbReference>
<evidence type="ECO:0000313" key="7">
    <source>
        <dbReference type="EMBL" id="QSQ07773.1"/>
    </source>
</evidence>
<dbReference type="InterPro" id="IPR039643">
    <property type="entry name" value="DhaM"/>
</dbReference>
<protein>
    <recommendedName>
        <fullName evidence="3">phosphoenolpyruvate--glycerone phosphotransferase</fullName>
        <ecNumber evidence="3">2.7.1.121</ecNumber>
    </recommendedName>
</protein>
<dbReference type="EC" id="2.7.1.121" evidence="3"/>
<dbReference type="GO" id="GO:0009401">
    <property type="term" value="P:phosphoenolpyruvate-dependent sugar phosphotransferase system"/>
    <property type="evidence" value="ECO:0007669"/>
    <property type="project" value="InterPro"/>
</dbReference>
<dbReference type="AlphaFoldDB" id="A0A8A0RHU9"/>
<dbReference type="GO" id="GO:0019563">
    <property type="term" value="P:glycerol catabolic process"/>
    <property type="evidence" value="ECO:0007669"/>
    <property type="project" value="InterPro"/>
</dbReference>
<proteinExistence type="predicted"/>
<feature type="domain" description="PTS EIIA type-4" evidence="6">
    <location>
        <begin position="1"/>
        <end position="131"/>
    </location>
</feature>
<dbReference type="InterPro" id="IPR036662">
    <property type="entry name" value="PTS_EIIA_man-typ_sf"/>
</dbReference>
<organism evidence="7 8">
    <name type="scientific">Koleobacter methoxysyntrophicus</name>
    <dbReference type="NCBI Taxonomy" id="2751313"/>
    <lineage>
        <taxon>Bacteria</taxon>
        <taxon>Bacillati</taxon>
        <taxon>Bacillota</taxon>
        <taxon>Clostridia</taxon>
        <taxon>Koleobacterales</taxon>
        <taxon>Koleobacteraceae</taxon>
        <taxon>Koleobacter</taxon>
    </lineage>
</organism>
<dbReference type="SUPFAM" id="SSF53062">
    <property type="entry name" value="PTS system fructose IIA component-like"/>
    <property type="match status" value="1"/>
</dbReference>
<comment type="catalytic activity">
    <reaction evidence="1">
        <text>dihydroxyacetone + phosphoenolpyruvate = dihydroxyacetone phosphate + pyruvate</text>
        <dbReference type="Rhea" id="RHEA:18381"/>
        <dbReference type="ChEBI" id="CHEBI:15361"/>
        <dbReference type="ChEBI" id="CHEBI:16016"/>
        <dbReference type="ChEBI" id="CHEBI:57642"/>
        <dbReference type="ChEBI" id="CHEBI:58702"/>
        <dbReference type="EC" id="2.7.1.121"/>
    </reaction>
</comment>
<evidence type="ECO:0000256" key="2">
    <source>
        <dbReference type="ARBA" id="ARBA00002788"/>
    </source>
</evidence>
<evidence type="ECO:0000313" key="8">
    <source>
        <dbReference type="Proteomes" id="UP000662904"/>
    </source>
</evidence>
<evidence type="ECO:0000256" key="1">
    <source>
        <dbReference type="ARBA" id="ARBA00001113"/>
    </source>
</evidence>
<dbReference type="Proteomes" id="UP000662904">
    <property type="component" value="Chromosome"/>
</dbReference>
<dbReference type="PANTHER" id="PTHR38594">
    <property type="entry name" value="PEP-DEPENDENT DIHYDROXYACETONE KINASE, PHOSPHORYL DONOR SUBUNIT DHAM"/>
    <property type="match status" value="1"/>
</dbReference>
<evidence type="ECO:0000256" key="4">
    <source>
        <dbReference type="ARBA" id="ARBA00022679"/>
    </source>
</evidence>
<dbReference type="GO" id="GO:0016020">
    <property type="term" value="C:membrane"/>
    <property type="evidence" value="ECO:0007669"/>
    <property type="project" value="InterPro"/>
</dbReference>
<dbReference type="GO" id="GO:0047324">
    <property type="term" value="F:phosphoenolpyruvate-glycerone phosphotransferase activity"/>
    <property type="evidence" value="ECO:0007669"/>
    <property type="project" value="UniProtKB-EC"/>
</dbReference>
<keyword evidence="8" id="KW-1185">Reference proteome</keyword>
<dbReference type="KEGG" id="kme:H0A61_00089"/>